<evidence type="ECO:0000313" key="1">
    <source>
        <dbReference type="EMBL" id="KAK8013644.1"/>
    </source>
</evidence>
<gene>
    <name evidence="1" type="ORF">PG991_009237</name>
</gene>
<accession>A0ABR1RK37</accession>
<dbReference type="EMBL" id="JAQQWI010000013">
    <property type="protein sequence ID" value="KAK8013644.1"/>
    <property type="molecule type" value="Genomic_DNA"/>
</dbReference>
<dbReference type="Proteomes" id="UP001396898">
    <property type="component" value="Unassembled WGS sequence"/>
</dbReference>
<reference evidence="1 2" key="1">
    <citation type="submission" date="2023-01" db="EMBL/GenBank/DDBJ databases">
        <title>Analysis of 21 Apiospora genomes using comparative genomics revels a genus with tremendous synthesis potential of carbohydrate active enzymes and secondary metabolites.</title>
        <authorList>
            <person name="Sorensen T."/>
        </authorList>
    </citation>
    <scope>NUCLEOTIDE SEQUENCE [LARGE SCALE GENOMIC DNA]</scope>
    <source>
        <strain evidence="1 2">CBS 20057</strain>
    </source>
</reference>
<evidence type="ECO:0000313" key="2">
    <source>
        <dbReference type="Proteomes" id="UP001396898"/>
    </source>
</evidence>
<organism evidence="1 2">
    <name type="scientific">Apiospora marii</name>
    <dbReference type="NCBI Taxonomy" id="335849"/>
    <lineage>
        <taxon>Eukaryota</taxon>
        <taxon>Fungi</taxon>
        <taxon>Dikarya</taxon>
        <taxon>Ascomycota</taxon>
        <taxon>Pezizomycotina</taxon>
        <taxon>Sordariomycetes</taxon>
        <taxon>Xylariomycetidae</taxon>
        <taxon>Amphisphaeriales</taxon>
        <taxon>Apiosporaceae</taxon>
        <taxon>Apiospora</taxon>
    </lineage>
</organism>
<name>A0ABR1RK37_9PEZI</name>
<proteinExistence type="predicted"/>
<protein>
    <submittedName>
        <fullName evidence="1">Uncharacterized protein</fullName>
    </submittedName>
</protein>
<comment type="caution">
    <text evidence="1">The sequence shown here is derived from an EMBL/GenBank/DDBJ whole genome shotgun (WGS) entry which is preliminary data.</text>
</comment>
<sequence>MTRSFPRDIEFLLPLKMSARNYGEDEGVIVVSSNCPISILGHGVYVRGIEKSSGFMNICEPIYSHTNASTIMNVIRTDNSKALKWINKYNGGENKPVTPPNAWPEKSFLVCSDYAPLSAYTNIAVLDRGVPLRSPMPSCRRLWATPRKDSQVSEVLIGMLLLPSC</sequence>
<keyword evidence="2" id="KW-1185">Reference proteome</keyword>